<proteinExistence type="predicted"/>
<feature type="transmembrane region" description="Helical" evidence="1">
    <location>
        <begin position="36"/>
        <end position="58"/>
    </location>
</feature>
<keyword evidence="1" id="KW-0812">Transmembrane</keyword>
<gene>
    <name evidence="2" type="ORF">ACFO3Q_13900</name>
</gene>
<keyword evidence="1" id="KW-1133">Transmembrane helix</keyword>
<dbReference type="Proteomes" id="UP001595892">
    <property type="component" value="Unassembled WGS sequence"/>
</dbReference>
<evidence type="ECO:0000313" key="3">
    <source>
        <dbReference type="Proteomes" id="UP001595892"/>
    </source>
</evidence>
<protein>
    <recommendedName>
        <fullName evidence="4">IPTL-CTERM sorting domain-containing protein</fullName>
    </recommendedName>
</protein>
<keyword evidence="3" id="KW-1185">Reference proteome</keyword>
<sequence>MAQVLVPYCRVADFDAATGTCAAPFWGPHQGVLPPLTMVDASLIAAGIISLWAIGFIIRQARRAGQS</sequence>
<comment type="caution">
    <text evidence="2">The sequence shown here is derived from an EMBL/GenBank/DDBJ whole genome shotgun (WGS) entry which is preliminary data.</text>
</comment>
<organism evidence="2 3">
    <name type="scientific">Coralloluteibacterium thermophilum</name>
    <dbReference type="NCBI Taxonomy" id="2707049"/>
    <lineage>
        <taxon>Bacteria</taxon>
        <taxon>Pseudomonadati</taxon>
        <taxon>Pseudomonadota</taxon>
        <taxon>Gammaproteobacteria</taxon>
        <taxon>Lysobacterales</taxon>
        <taxon>Lysobacteraceae</taxon>
        <taxon>Coralloluteibacterium</taxon>
    </lineage>
</organism>
<keyword evidence="1" id="KW-0472">Membrane</keyword>
<evidence type="ECO:0008006" key="4">
    <source>
        <dbReference type="Google" id="ProtNLM"/>
    </source>
</evidence>
<dbReference type="RefSeq" id="WP_377005335.1">
    <property type="nucleotide sequence ID" value="NZ_JBHSGG010000040.1"/>
</dbReference>
<accession>A0ABV9NQ84</accession>
<reference evidence="3" key="1">
    <citation type="journal article" date="2019" name="Int. J. Syst. Evol. Microbiol.">
        <title>The Global Catalogue of Microorganisms (GCM) 10K type strain sequencing project: providing services to taxonomists for standard genome sequencing and annotation.</title>
        <authorList>
            <consortium name="The Broad Institute Genomics Platform"/>
            <consortium name="The Broad Institute Genome Sequencing Center for Infectious Disease"/>
            <person name="Wu L."/>
            <person name="Ma J."/>
        </authorList>
    </citation>
    <scope>NUCLEOTIDE SEQUENCE [LARGE SCALE GENOMIC DNA]</scope>
    <source>
        <strain evidence="3">CGMCC 1.13574</strain>
    </source>
</reference>
<dbReference type="EMBL" id="JBHSGG010000040">
    <property type="protein sequence ID" value="MFC4729260.1"/>
    <property type="molecule type" value="Genomic_DNA"/>
</dbReference>
<name>A0ABV9NQ84_9GAMM</name>
<evidence type="ECO:0000256" key="1">
    <source>
        <dbReference type="SAM" id="Phobius"/>
    </source>
</evidence>
<evidence type="ECO:0000313" key="2">
    <source>
        <dbReference type="EMBL" id="MFC4729260.1"/>
    </source>
</evidence>